<dbReference type="Gene3D" id="3.30.56.30">
    <property type="entry name" value="Signal recognition particle, SRP19-like subunit"/>
    <property type="match status" value="1"/>
</dbReference>
<dbReference type="Proteomes" id="UP000632195">
    <property type="component" value="Unassembled WGS sequence"/>
</dbReference>
<name>A0AA37BST6_9ARCH</name>
<dbReference type="InterPro" id="IPR036521">
    <property type="entry name" value="SRP19-like_sf"/>
</dbReference>
<accession>A0AA37BST6</accession>
<comment type="caution">
    <text evidence="4">The sequence shown here is derived from an EMBL/GenBank/DDBJ whole genome shotgun (WGS) entry which is preliminary data.</text>
</comment>
<proteinExistence type="predicted"/>
<reference evidence="4" key="2">
    <citation type="submission" date="2022-09" db="EMBL/GenBank/DDBJ databases">
        <authorList>
            <person name="Sun Q."/>
            <person name="Ohkuma M."/>
        </authorList>
    </citation>
    <scope>NUCLEOTIDE SEQUENCE</scope>
    <source>
        <strain evidence="4">JCM 13583</strain>
    </source>
</reference>
<keyword evidence="1" id="KW-0963">Cytoplasm</keyword>
<reference evidence="4" key="1">
    <citation type="journal article" date="2014" name="Int. J. Syst. Evol. Microbiol.">
        <title>Complete genome sequence of Corynebacterium casei LMG S-19264T (=DSM 44701T), isolated from a smear-ripened cheese.</title>
        <authorList>
            <consortium name="US DOE Joint Genome Institute (JGI-PGF)"/>
            <person name="Walter F."/>
            <person name="Albersmeier A."/>
            <person name="Kalinowski J."/>
            <person name="Ruckert C."/>
        </authorList>
    </citation>
    <scope>NUCLEOTIDE SEQUENCE</scope>
    <source>
        <strain evidence="4">JCM 13583</strain>
    </source>
</reference>
<protein>
    <recommendedName>
        <fullName evidence="6">Signal recognition particle subunit SRP19</fullName>
    </recommendedName>
</protein>
<gene>
    <name evidence="4" type="ORF">GCM10007108_16080</name>
</gene>
<organism evidence="4 5">
    <name type="scientific">Thermogymnomonas acidicola</name>
    <dbReference type="NCBI Taxonomy" id="399579"/>
    <lineage>
        <taxon>Archaea</taxon>
        <taxon>Methanobacteriati</taxon>
        <taxon>Thermoplasmatota</taxon>
        <taxon>Thermoplasmata</taxon>
        <taxon>Thermoplasmatales</taxon>
        <taxon>Thermogymnomonas</taxon>
    </lineage>
</organism>
<dbReference type="GO" id="GO:0048500">
    <property type="term" value="C:signal recognition particle"/>
    <property type="evidence" value="ECO:0007669"/>
    <property type="project" value="InterPro"/>
</dbReference>
<evidence type="ECO:0000256" key="2">
    <source>
        <dbReference type="ARBA" id="ARBA00023135"/>
    </source>
</evidence>
<dbReference type="RefSeq" id="WP_162509697.1">
    <property type="nucleotide sequence ID" value="NZ_BMNY01000003.1"/>
</dbReference>
<keyword evidence="2" id="KW-0733">Signal recognition particle</keyword>
<sequence length="85" mass="10298">MVQVTLYSQYFRESNTRRLGRKISRKAARNYSDARLEEILRSLRLKFEVRDARYPRIPWEPCKMYIVDSNVKKSTLIKMIERKLS</sequence>
<evidence type="ECO:0008006" key="6">
    <source>
        <dbReference type="Google" id="ProtNLM"/>
    </source>
</evidence>
<dbReference type="GO" id="GO:0008312">
    <property type="term" value="F:7S RNA binding"/>
    <property type="evidence" value="ECO:0007669"/>
    <property type="project" value="InterPro"/>
</dbReference>
<evidence type="ECO:0000313" key="5">
    <source>
        <dbReference type="Proteomes" id="UP000632195"/>
    </source>
</evidence>
<evidence type="ECO:0000256" key="3">
    <source>
        <dbReference type="ARBA" id="ARBA00023274"/>
    </source>
</evidence>
<dbReference type="EMBL" id="BMNY01000003">
    <property type="protein sequence ID" value="GGM78668.1"/>
    <property type="molecule type" value="Genomic_DNA"/>
</dbReference>
<dbReference type="Pfam" id="PF01922">
    <property type="entry name" value="SRP19"/>
    <property type="match status" value="1"/>
</dbReference>
<dbReference type="GO" id="GO:0006614">
    <property type="term" value="P:SRP-dependent cotranslational protein targeting to membrane"/>
    <property type="evidence" value="ECO:0007669"/>
    <property type="project" value="InterPro"/>
</dbReference>
<evidence type="ECO:0000256" key="1">
    <source>
        <dbReference type="ARBA" id="ARBA00022490"/>
    </source>
</evidence>
<dbReference type="AlphaFoldDB" id="A0AA37BST6"/>
<keyword evidence="3" id="KW-0687">Ribonucleoprotein</keyword>
<dbReference type="InterPro" id="IPR002778">
    <property type="entry name" value="Signal_recog_particle_SRP19"/>
</dbReference>
<keyword evidence="5" id="KW-1185">Reference proteome</keyword>
<dbReference type="SUPFAM" id="SSF69695">
    <property type="entry name" value="SRP19"/>
    <property type="match status" value="1"/>
</dbReference>
<evidence type="ECO:0000313" key="4">
    <source>
        <dbReference type="EMBL" id="GGM78668.1"/>
    </source>
</evidence>